<dbReference type="InterPro" id="IPR014756">
    <property type="entry name" value="Ig_E-set"/>
</dbReference>
<keyword evidence="3" id="KW-0479">Metal-binding</keyword>
<comment type="similarity">
    <text evidence="2 6">Belongs to the glycosyl hydrolase 13 family.</text>
</comment>
<dbReference type="Proteomes" id="UP000184386">
    <property type="component" value="Unassembled WGS sequence"/>
</dbReference>
<dbReference type="SUPFAM" id="SSF51011">
    <property type="entry name" value="Glycosyl hydrolase domain"/>
    <property type="match status" value="1"/>
</dbReference>
<proteinExistence type="inferred from homology"/>
<dbReference type="CDD" id="cd00604">
    <property type="entry name" value="IPT_CGTD"/>
    <property type="match status" value="1"/>
</dbReference>
<evidence type="ECO:0000259" key="8">
    <source>
        <dbReference type="PROSITE" id="PS51166"/>
    </source>
</evidence>
<dbReference type="GO" id="GO:0005975">
    <property type="term" value="P:carbohydrate metabolic process"/>
    <property type="evidence" value="ECO:0007669"/>
    <property type="project" value="InterPro"/>
</dbReference>
<dbReference type="PANTHER" id="PTHR10357">
    <property type="entry name" value="ALPHA-AMYLASE FAMILY MEMBER"/>
    <property type="match status" value="1"/>
</dbReference>
<dbReference type="PRINTS" id="PR00110">
    <property type="entry name" value="ALPHAAMYLASE"/>
</dbReference>
<keyword evidence="10" id="KW-1185">Reference proteome</keyword>
<evidence type="ECO:0000256" key="1">
    <source>
        <dbReference type="ARBA" id="ARBA00001913"/>
    </source>
</evidence>
<evidence type="ECO:0000313" key="9">
    <source>
        <dbReference type="EMBL" id="SHK15271.1"/>
    </source>
</evidence>
<dbReference type="InterPro" id="IPR013783">
    <property type="entry name" value="Ig-like_fold"/>
</dbReference>
<evidence type="ECO:0000256" key="7">
    <source>
        <dbReference type="SAM" id="Phobius"/>
    </source>
</evidence>
<dbReference type="Gene3D" id="2.60.40.10">
    <property type="entry name" value="Immunoglobulins"/>
    <property type="match status" value="2"/>
</dbReference>
<dbReference type="AlphaFoldDB" id="A0A1M6Q513"/>
<dbReference type="InterPro" id="IPR013780">
    <property type="entry name" value="Glyco_hydro_b"/>
</dbReference>
<dbReference type="Gene3D" id="3.20.20.80">
    <property type="entry name" value="Glycosidases"/>
    <property type="match status" value="1"/>
</dbReference>
<keyword evidence="7" id="KW-0812">Transmembrane</keyword>
<dbReference type="EMBL" id="FRAC01000009">
    <property type="protein sequence ID" value="SHK15271.1"/>
    <property type="molecule type" value="Genomic_DNA"/>
</dbReference>
<dbReference type="OrthoDB" id="9805159at2"/>
<sequence length="722" mass="78132">MRQVSDNTSKKFIRKIVVIMASLLFVLVAYGVLGSTTVSLATSVQDTDVTNKASFSTDVIYQIVTDRFYDGDKTNNPTGNVFNTSDLTKYHGGDWKGIIDKIEDGYLTGLGVTALWISSPVKNITVIDGSNNNASYHGYWGKDFFQTNAAFGSLSDFQELISVAHAHGIKIVIDFVPNHTSTGVYGEDGALYRDGSLVSTYSNDSQGIFNHEKEWSDFGTAENQIYHSIYGLSDLNQQNSTVDKYMKDSADMWIGLGVDGIRVDAVKHMSYGWLKNWLASIYSREGVFTFGEWYYGGITNDAESSNFTNTSGMSLLDFRFANALRNALGSKTGTMVDLSSVVSGTSTDFDEVNDQVTFMDSHDMSRFMTVSGNNARAVENAYVIMLTSRGVPNIYYGSEQYMTGSADPYNRGDMTSFSTASTAYQAISKIAPLRKSNPALAYGTTVERWVNNDVYIYERQFGNSVVLTAVNRSSDTGYDITGLYTNLPAGNYNDVMQGLLGGNNITVAGNKAVTAFQLAAGESAVWEYTAPGASAPIIGNVDPNMGKAGNVITITGEGFGDSTGAVKFDTAAATVNLWSDTMIKVTVPSVAAGKYKIYVTTSSGTTSNAYDGYQVLTGVQVSVRFMVNNATTALGTNVYLVGNCYELGNWNAAKAIGPIYNSTATIGLYPTWFMDVNVPAGTNIEYKFIKKDGSGNITWESGSNHTFKTPATGTATVSVNWQ</sequence>
<dbReference type="CDD" id="cd11320">
    <property type="entry name" value="AmyAc_AmyMalt_CGTase_like"/>
    <property type="match status" value="1"/>
</dbReference>
<dbReference type="SUPFAM" id="SSF81296">
    <property type="entry name" value="E set domains"/>
    <property type="match status" value="1"/>
</dbReference>
<dbReference type="GO" id="GO:2001070">
    <property type="term" value="F:starch binding"/>
    <property type="evidence" value="ECO:0007669"/>
    <property type="project" value="InterPro"/>
</dbReference>
<dbReference type="GO" id="GO:0004556">
    <property type="term" value="F:alpha-amylase activity"/>
    <property type="evidence" value="ECO:0007669"/>
    <property type="project" value="InterPro"/>
</dbReference>
<dbReference type="GO" id="GO:0046872">
    <property type="term" value="F:metal ion binding"/>
    <property type="evidence" value="ECO:0007669"/>
    <property type="project" value="UniProtKB-KW"/>
</dbReference>
<evidence type="ECO:0000256" key="2">
    <source>
        <dbReference type="ARBA" id="ARBA00008061"/>
    </source>
</evidence>
<feature type="transmembrane region" description="Helical" evidence="7">
    <location>
        <begin position="12"/>
        <end position="33"/>
    </location>
</feature>
<reference evidence="9 10" key="1">
    <citation type="submission" date="2016-11" db="EMBL/GenBank/DDBJ databases">
        <authorList>
            <person name="Jaros S."/>
            <person name="Januszkiewicz K."/>
            <person name="Wedrychowicz H."/>
        </authorList>
    </citation>
    <scope>NUCLEOTIDE SEQUENCE [LARGE SCALE GENOMIC DNA]</scope>
    <source>
        <strain evidence="9 10">DSM 15929</strain>
    </source>
</reference>
<dbReference type="Pfam" id="PF01833">
    <property type="entry name" value="TIG"/>
    <property type="match status" value="1"/>
</dbReference>
<keyword evidence="7" id="KW-1133">Transmembrane helix</keyword>
<dbReference type="Gene3D" id="2.60.40.1180">
    <property type="entry name" value="Golgi alpha-mannosidase II"/>
    <property type="match status" value="1"/>
</dbReference>
<dbReference type="RefSeq" id="WP_073275068.1">
    <property type="nucleotide sequence ID" value="NZ_FRAC01000009.1"/>
</dbReference>
<dbReference type="InterPro" id="IPR006047">
    <property type="entry name" value="GH13_cat_dom"/>
</dbReference>
<dbReference type="InterPro" id="IPR006046">
    <property type="entry name" value="Alpha_amylase"/>
</dbReference>
<protein>
    <submittedName>
        <fullName evidence="9">Glycosidase</fullName>
    </submittedName>
</protein>
<organism evidence="9 10">
    <name type="scientific">Anaerocolumna jejuensis DSM 15929</name>
    <dbReference type="NCBI Taxonomy" id="1121322"/>
    <lineage>
        <taxon>Bacteria</taxon>
        <taxon>Bacillati</taxon>
        <taxon>Bacillota</taxon>
        <taxon>Clostridia</taxon>
        <taxon>Lachnospirales</taxon>
        <taxon>Lachnospiraceae</taxon>
        <taxon>Anaerocolumna</taxon>
    </lineage>
</organism>
<dbReference type="SUPFAM" id="SSF49452">
    <property type="entry name" value="Starch-binding domain-like"/>
    <property type="match status" value="1"/>
</dbReference>
<feature type="domain" description="CBM20" evidence="8">
    <location>
        <begin position="615"/>
        <end position="722"/>
    </location>
</feature>
<gene>
    <name evidence="9" type="ORF">SAMN02745136_01867</name>
</gene>
<dbReference type="InterPro" id="IPR031319">
    <property type="entry name" value="A-amylase_C"/>
</dbReference>
<keyword evidence="5" id="KW-0106">Calcium</keyword>
<keyword evidence="7" id="KW-0472">Membrane</keyword>
<accession>A0A1M6Q513</accession>
<dbReference type="PANTHER" id="PTHR10357:SF215">
    <property type="entry name" value="ALPHA-AMYLASE 1"/>
    <property type="match status" value="1"/>
</dbReference>
<dbReference type="SUPFAM" id="SSF51445">
    <property type="entry name" value="(Trans)glycosidases"/>
    <property type="match status" value="1"/>
</dbReference>
<keyword evidence="9" id="KW-0378">Hydrolase</keyword>
<dbReference type="SMART" id="SM01065">
    <property type="entry name" value="CBM_2"/>
    <property type="match status" value="1"/>
</dbReference>
<dbReference type="PROSITE" id="PS51166">
    <property type="entry name" value="CBM20"/>
    <property type="match status" value="1"/>
</dbReference>
<keyword evidence="9" id="KW-0326">Glycosidase</keyword>
<evidence type="ECO:0000256" key="5">
    <source>
        <dbReference type="ARBA" id="ARBA00022837"/>
    </source>
</evidence>
<dbReference type="InterPro" id="IPR002909">
    <property type="entry name" value="IPT_dom"/>
</dbReference>
<dbReference type="Pfam" id="PF00686">
    <property type="entry name" value="CBM_20"/>
    <property type="match status" value="1"/>
</dbReference>
<dbReference type="InterPro" id="IPR002044">
    <property type="entry name" value="CBM20"/>
</dbReference>
<dbReference type="SMART" id="SM00632">
    <property type="entry name" value="Aamy_C"/>
    <property type="match status" value="1"/>
</dbReference>
<comment type="cofactor">
    <cofactor evidence="1">
        <name>Ca(2+)</name>
        <dbReference type="ChEBI" id="CHEBI:29108"/>
    </cofactor>
</comment>
<evidence type="ECO:0000313" key="10">
    <source>
        <dbReference type="Proteomes" id="UP000184386"/>
    </source>
</evidence>
<dbReference type="InterPro" id="IPR017853">
    <property type="entry name" value="GH"/>
</dbReference>
<dbReference type="Pfam" id="PF00128">
    <property type="entry name" value="Alpha-amylase"/>
    <property type="match status" value="1"/>
</dbReference>
<keyword evidence="4" id="KW-0732">Signal</keyword>
<dbReference type="InterPro" id="IPR013784">
    <property type="entry name" value="Carb-bd-like_fold"/>
</dbReference>
<dbReference type="STRING" id="1121322.SAMN02745136_01867"/>
<dbReference type="SMART" id="SM00642">
    <property type="entry name" value="Aamy"/>
    <property type="match status" value="1"/>
</dbReference>
<evidence type="ECO:0000256" key="6">
    <source>
        <dbReference type="RuleBase" id="RU003615"/>
    </source>
</evidence>
<evidence type="ECO:0000256" key="4">
    <source>
        <dbReference type="ARBA" id="ARBA00022729"/>
    </source>
</evidence>
<name>A0A1M6Q513_9FIRM</name>
<evidence type="ECO:0000256" key="3">
    <source>
        <dbReference type="ARBA" id="ARBA00022723"/>
    </source>
</evidence>